<gene>
    <name evidence="1" type="ORF">SR876_29300</name>
</gene>
<keyword evidence="2" id="KW-1185">Reference proteome</keyword>
<organism evidence="1 2">
    <name type="scientific">Chitinophaga sancti</name>
    <dbReference type="NCBI Taxonomy" id="1004"/>
    <lineage>
        <taxon>Bacteria</taxon>
        <taxon>Pseudomonadati</taxon>
        <taxon>Bacteroidota</taxon>
        <taxon>Chitinophagia</taxon>
        <taxon>Chitinophagales</taxon>
        <taxon>Chitinophagaceae</taxon>
        <taxon>Chitinophaga</taxon>
    </lineage>
</organism>
<dbReference type="EMBL" id="CP140154">
    <property type="protein sequence ID" value="WQG89030.1"/>
    <property type="molecule type" value="Genomic_DNA"/>
</dbReference>
<dbReference type="Proteomes" id="UP001326715">
    <property type="component" value="Chromosome"/>
</dbReference>
<evidence type="ECO:0000313" key="2">
    <source>
        <dbReference type="Proteomes" id="UP001326715"/>
    </source>
</evidence>
<evidence type="ECO:0000313" key="1">
    <source>
        <dbReference type="EMBL" id="WQG89030.1"/>
    </source>
</evidence>
<reference evidence="1 2" key="1">
    <citation type="submission" date="2023-11" db="EMBL/GenBank/DDBJ databases">
        <title>MicrobeMod: A computational toolkit for identifying prokaryotic methylation and restriction-modification with nanopore sequencing.</title>
        <authorList>
            <person name="Crits-Christoph A."/>
            <person name="Kang S.C."/>
            <person name="Lee H."/>
            <person name="Ostrov N."/>
        </authorList>
    </citation>
    <scope>NUCLEOTIDE SEQUENCE [LARGE SCALE GENOMIC DNA]</scope>
    <source>
        <strain evidence="1 2">ATCC 23090</strain>
    </source>
</reference>
<protein>
    <submittedName>
        <fullName evidence="1">Uncharacterized protein</fullName>
    </submittedName>
</protein>
<dbReference type="RefSeq" id="WP_177318730.1">
    <property type="nucleotide sequence ID" value="NZ_CP139972.1"/>
</dbReference>
<name>A0ABZ0XEG9_9BACT</name>
<sequence length="51" mass="5908">MDTLQGFKADIGAAFITGTNIESRLFIHCKTYILELWLSRTSMHLFYIIVQ</sequence>
<proteinExistence type="predicted"/>
<accession>A0ABZ0XEG9</accession>